<dbReference type="RefSeq" id="XP_043035424.1">
    <property type="nucleotide sequence ID" value="XM_043187148.1"/>
</dbReference>
<dbReference type="Gene3D" id="3.40.50.150">
    <property type="entry name" value="Vaccinia Virus protein VP39"/>
    <property type="match status" value="1"/>
</dbReference>
<proteinExistence type="predicted"/>
<evidence type="ECO:0000313" key="3">
    <source>
        <dbReference type="Proteomes" id="UP000812287"/>
    </source>
</evidence>
<comment type="caution">
    <text evidence="2">The sequence shown here is derived from an EMBL/GenBank/DDBJ whole genome shotgun (WGS) entry which is preliminary data.</text>
</comment>
<dbReference type="GO" id="GO:0032259">
    <property type="term" value="P:methylation"/>
    <property type="evidence" value="ECO:0007669"/>
    <property type="project" value="UniProtKB-KW"/>
</dbReference>
<dbReference type="InterPro" id="IPR041698">
    <property type="entry name" value="Methyltransf_25"/>
</dbReference>
<name>A0A9P7VJN1_9AGAR</name>
<dbReference type="PANTHER" id="PTHR43591">
    <property type="entry name" value="METHYLTRANSFERASE"/>
    <property type="match status" value="1"/>
</dbReference>
<dbReference type="AlphaFoldDB" id="A0A9P7VJN1"/>
<sequence>MATVVLKEVTALKPIEHISRTFHNFPGSKYVLPADAAEHERLLLQHKVLNRAFQNRLVLAPVNLDKAQFVLDSGTGAGVWLTDLSLRISPSSILHGIDIEGRLFPSGPAGIVSFSINSVTNLPPEWSGRFDLVHQRLLLAALTNVEWPKAVEEMFKALRPGGWIQLGEAGPWHAGENNAKLVELIRTLFVSRGLLLDIANDLPNLLKEAGFINIVIQAQDIPLGAWAGEEGCEGRDNFMGVFRGMKTPILRSGGLGIVDSEAALDKIYDAAEQEWNEHHGATLTFYIAYAQKPFD</sequence>
<dbReference type="PANTHER" id="PTHR43591:SF110">
    <property type="entry name" value="RHODANESE DOMAIN-CONTAINING PROTEIN"/>
    <property type="match status" value="1"/>
</dbReference>
<keyword evidence="2" id="KW-0808">Transferase</keyword>
<dbReference type="GeneID" id="66109445"/>
<gene>
    <name evidence="2" type="ORF">BT62DRAFT_936559</name>
</gene>
<dbReference type="SUPFAM" id="SSF53335">
    <property type="entry name" value="S-adenosyl-L-methionine-dependent methyltransferases"/>
    <property type="match status" value="1"/>
</dbReference>
<dbReference type="Pfam" id="PF13649">
    <property type="entry name" value="Methyltransf_25"/>
    <property type="match status" value="1"/>
</dbReference>
<organism evidence="2 3">
    <name type="scientific">Guyanagaster necrorhizus</name>
    <dbReference type="NCBI Taxonomy" id="856835"/>
    <lineage>
        <taxon>Eukaryota</taxon>
        <taxon>Fungi</taxon>
        <taxon>Dikarya</taxon>
        <taxon>Basidiomycota</taxon>
        <taxon>Agaricomycotina</taxon>
        <taxon>Agaricomycetes</taxon>
        <taxon>Agaricomycetidae</taxon>
        <taxon>Agaricales</taxon>
        <taxon>Marasmiineae</taxon>
        <taxon>Physalacriaceae</taxon>
        <taxon>Guyanagaster</taxon>
    </lineage>
</organism>
<dbReference type="OrthoDB" id="184880at2759"/>
<dbReference type="EMBL" id="MU250555">
    <property type="protein sequence ID" value="KAG7441924.1"/>
    <property type="molecule type" value="Genomic_DNA"/>
</dbReference>
<keyword evidence="3" id="KW-1185">Reference proteome</keyword>
<keyword evidence="2" id="KW-0489">Methyltransferase</keyword>
<evidence type="ECO:0000313" key="2">
    <source>
        <dbReference type="EMBL" id="KAG7441924.1"/>
    </source>
</evidence>
<evidence type="ECO:0000259" key="1">
    <source>
        <dbReference type="Pfam" id="PF13649"/>
    </source>
</evidence>
<accession>A0A9P7VJN1</accession>
<feature type="domain" description="Methyltransferase" evidence="1">
    <location>
        <begin position="70"/>
        <end position="162"/>
    </location>
</feature>
<dbReference type="InterPro" id="IPR029063">
    <property type="entry name" value="SAM-dependent_MTases_sf"/>
</dbReference>
<dbReference type="GO" id="GO:0008168">
    <property type="term" value="F:methyltransferase activity"/>
    <property type="evidence" value="ECO:0007669"/>
    <property type="project" value="UniProtKB-KW"/>
</dbReference>
<reference evidence="2" key="1">
    <citation type="submission" date="2020-11" db="EMBL/GenBank/DDBJ databases">
        <title>Adaptations for nitrogen fixation in a non-lichenized fungal sporocarp promotes dispersal by wood-feeding termites.</title>
        <authorList>
            <consortium name="DOE Joint Genome Institute"/>
            <person name="Koch R.A."/>
            <person name="Yoon G."/>
            <person name="Arayal U."/>
            <person name="Lail K."/>
            <person name="Amirebrahimi M."/>
            <person name="Labutti K."/>
            <person name="Lipzen A."/>
            <person name="Riley R."/>
            <person name="Barry K."/>
            <person name="Henrissat B."/>
            <person name="Grigoriev I.V."/>
            <person name="Herr J.R."/>
            <person name="Aime M.C."/>
        </authorList>
    </citation>
    <scope>NUCLEOTIDE SEQUENCE</scope>
    <source>
        <strain evidence="2">MCA 3950</strain>
    </source>
</reference>
<protein>
    <submittedName>
        <fullName evidence="2">S-adenosyl-L-methionine-dependent methyltransferase</fullName>
    </submittedName>
</protein>
<dbReference type="Proteomes" id="UP000812287">
    <property type="component" value="Unassembled WGS sequence"/>
</dbReference>